<evidence type="ECO:0000313" key="2">
    <source>
        <dbReference type="EMBL" id="OSX70267.1"/>
    </source>
</evidence>
<dbReference type="AlphaFoldDB" id="A0A1X6NNV3"/>
<gene>
    <name evidence="2" type="ORF">BU14_0822s0004</name>
</gene>
<evidence type="ECO:0000256" key="1">
    <source>
        <dbReference type="SAM" id="MobiDB-lite"/>
    </source>
</evidence>
<feature type="compositionally biased region" description="Low complexity" evidence="1">
    <location>
        <begin position="130"/>
        <end position="139"/>
    </location>
</feature>
<proteinExistence type="predicted"/>
<feature type="compositionally biased region" description="Basic residues" evidence="1">
    <location>
        <begin position="96"/>
        <end position="110"/>
    </location>
</feature>
<reference evidence="2 3" key="1">
    <citation type="submission" date="2017-03" db="EMBL/GenBank/DDBJ databases">
        <title>WGS assembly of Porphyra umbilicalis.</title>
        <authorList>
            <person name="Brawley S.H."/>
            <person name="Blouin N.A."/>
            <person name="Ficko-Blean E."/>
            <person name="Wheeler G.L."/>
            <person name="Lohr M."/>
            <person name="Goodson H.V."/>
            <person name="Jenkins J.W."/>
            <person name="Blaby-Haas C.E."/>
            <person name="Helliwell K.E."/>
            <person name="Chan C."/>
            <person name="Marriage T."/>
            <person name="Bhattacharya D."/>
            <person name="Klein A.S."/>
            <person name="Badis Y."/>
            <person name="Brodie J."/>
            <person name="Cao Y."/>
            <person name="Collen J."/>
            <person name="Dittami S.M."/>
            <person name="Gachon C.M."/>
            <person name="Green B.R."/>
            <person name="Karpowicz S."/>
            <person name="Kim J.W."/>
            <person name="Kudahl U."/>
            <person name="Lin S."/>
            <person name="Michel G."/>
            <person name="Mittag M."/>
            <person name="Olson B.J."/>
            <person name="Pangilinan J."/>
            <person name="Peng Y."/>
            <person name="Qiu H."/>
            <person name="Shu S."/>
            <person name="Singer J.T."/>
            <person name="Smith A.G."/>
            <person name="Sprecher B.N."/>
            <person name="Wagner V."/>
            <person name="Wang W."/>
            <person name="Wang Z.-Y."/>
            <person name="Yan J."/>
            <person name="Yarish C."/>
            <person name="Zoeuner-Riek S."/>
            <person name="Zhuang Y."/>
            <person name="Zou Y."/>
            <person name="Lindquist E.A."/>
            <person name="Grimwood J."/>
            <person name="Barry K."/>
            <person name="Rokhsar D.S."/>
            <person name="Schmutz J."/>
            <person name="Stiller J.W."/>
            <person name="Grossman A.R."/>
            <person name="Prochnik S.E."/>
        </authorList>
    </citation>
    <scope>NUCLEOTIDE SEQUENCE [LARGE SCALE GENOMIC DNA]</scope>
    <source>
        <strain evidence="2">4086291</strain>
    </source>
</reference>
<dbReference type="EMBL" id="KV919283">
    <property type="protein sequence ID" value="OSX70267.1"/>
    <property type="molecule type" value="Genomic_DNA"/>
</dbReference>
<protein>
    <submittedName>
        <fullName evidence="2">Uncharacterized protein</fullName>
    </submittedName>
</protein>
<keyword evidence="3" id="KW-1185">Reference proteome</keyword>
<feature type="compositionally biased region" description="Basic residues" evidence="1">
    <location>
        <begin position="171"/>
        <end position="189"/>
    </location>
</feature>
<organism evidence="2 3">
    <name type="scientific">Porphyra umbilicalis</name>
    <name type="common">Purple laver</name>
    <name type="synonym">Red alga</name>
    <dbReference type="NCBI Taxonomy" id="2786"/>
    <lineage>
        <taxon>Eukaryota</taxon>
        <taxon>Rhodophyta</taxon>
        <taxon>Bangiophyceae</taxon>
        <taxon>Bangiales</taxon>
        <taxon>Bangiaceae</taxon>
        <taxon>Porphyra</taxon>
    </lineage>
</organism>
<dbReference type="Proteomes" id="UP000218209">
    <property type="component" value="Unassembled WGS sequence"/>
</dbReference>
<name>A0A1X6NNV3_PORUM</name>
<feature type="compositionally biased region" description="Low complexity" evidence="1">
    <location>
        <begin position="62"/>
        <end position="75"/>
    </location>
</feature>
<accession>A0A1X6NNV3</accession>
<feature type="region of interest" description="Disordered" evidence="1">
    <location>
        <begin position="25"/>
        <end position="200"/>
    </location>
</feature>
<evidence type="ECO:0000313" key="3">
    <source>
        <dbReference type="Proteomes" id="UP000218209"/>
    </source>
</evidence>
<sequence length="219" mass="24097">MPTARLRARRARRCGMCLCRGLHDQPRRPIVGVSPPPLRPPRRPPHRPPPPSLVILCGSPQSVHRSSPSRVDVPPSWGPPPSTGAGGASGGCRWRSSPRQRRRRRQRRPPPPRCPPALLQRRLPGHRVDGAPPRGPLLGRPRRCRRRAAPPDVAAVATRLDTSPRPADHLAHRRPRAPRRLHASAHRPRAGGGGGRPRVRGAQLYAARASAARRWGEPL</sequence>